<reference evidence="2 3" key="1">
    <citation type="journal article" date="2015" name="Nat. Commun.">
        <title>Outbred genome sequencing and CRISPR/Cas9 gene editing in butterflies.</title>
        <authorList>
            <person name="Li X."/>
            <person name="Fan D."/>
            <person name="Zhang W."/>
            <person name="Liu G."/>
            <person name="Zhang L."/>
            <person name="Zhao L."/>
            <person name="Fang X."/>
            <person name="Chen L."/>
            <person name="Dong Y."/>
            <person name="Chen Y."/>
            <person name="Ding Y."/>
            <person name="Zhao R."/>
            <person name="Feng M."/>
            <person name="Zhu Y."/>
            <person name="Feng Y."/>
            <person name="Jiang X."/>
            <person name="Zhu D."/>
            <person name="Xiang H."/>
            <person name="Feng X."/>
            <person name="Li S."/>
            <person name="Wang J."/>
            <person name="Zhang G."/>
            <person name="Kronforst M.R."/>
            <person name="Wang W."/>
        </authorList>
    </citation>
    <scope>NUCLEOTIDE SEQUENCE [LARGE SCALE GENOMIC DNA]</scope>
    <source>
        <strain evidence="2">Ya'a_city_454_Pm</strain>
        <tissue evidence="2">Whole body</tissue>
    </source>
</reference>
<dbReference type="FunFam" id="3.40.50.720:FF:000084">
    <property type="entry name" value="Short-chain dehydrogenase reductase"/>
    <property type="match status" value="1"/>
</dbReference>
<dbReference type="InterPro" id="IPR020904">
    <property type="entry name" value="Sc_DH/Rdtase_CS"/>
</dbReference>
<dbReference type="InterPro" id="IPR002347">
    <property type="entry name" value="SDR_fam"/>
</dbReference>
<sequence>MSFKDKVVFISGASSGIGAASAIEFTKEGANVVINGRNETKLKNVYQQCEKHGKKPVIIKADISKDDEAKAAIEETIKQFGKLDILVNNAGFTKPGSILDGNLLKSYDEVMGTNVRAAMHLTALAAPHLIKAKGNIVNVSSISGSSMPVKPQLISYCVSKAAIDHFTRCAALELSEHGVRVNAVSPGPVLTDFRRNAGIGEDITERENLTALKRISESIEIADLILFLASDKAKGITGSNYVSDNGCLIK</sequence>
<accession>A0A0N0PB24</accession>
<protein>
    <submittedName>
        <fullName evidence="2">3-oxoacyl-[acyl-carrier-protein] reductase FabG</fullName>
    </submittedName>
</protein>
<proteinExistence type="predicted"/>
<keyword evidence="3" id="KW-1185">Reference proteome</keyword>
<dbReference type="AlphaFoldDB" id="A0A0N0PB24"/>
<dbReference type="STRING" id="76193.A0A0N0PB24"/>
<dbReference type="OrthoDB" id="47007at2759"/>
<dbReference type="InterPro" id="IPR036291">
    <property type="entry name" value="NAD(P)-bd_dom_sf"/>
</dbReference>
<keyword evidence="1" id="KW-0560">Oxidoreductase</keyword>
<dbReference type="Proteomes" id="UP000053240">
    <property type="component" value="Unassembled WGS sequence"/>
</dbReference>
<dbReference type="GO" id="GO:0016491">
    <property type="term" value="F:oxidoreductase activity"/>
    <property type="evidence" value="ECO:0007669"/>
    <property type="project" value="UniProtKB-KW"/>
</dbReference>
<dbReference type="KEGG" id="pmac:106718596"/>
<dbReference type="EMBL" id="KQ461178">
    <property type="protein sequence ID" value="KPJ07785.1"/>
    <property type="molecule type" value="Genomic_DNA"/>
</dbReference>
<organism evidence="2 3">
    <name type="scientific">Papilio machaon</name>
    <name type="common">Old World swallowtail butterfly</name>
    <dbReference type="NCBI Taxonomy" id="76193"/>
    <lineage>
        <taxon>Eukaryota</taxon>
        <taxon>Metazoa</taxon>
        <taxon>Ecdysozoa</taxon>
        <taxon>Arthropoda</taxon>
        <taxon>Hexapoda</taxon>
        <taxon>Insecta</taxon>
        <taxon>Pterygota</taxon>
        <taxon>Neoptera</taxon>
        <taxon>Endopterygota</taxon>
        <taxon>Lepidoptera</taxon>
        <taxon>Glossata</taxon>
        <taxon>Ditrysia</taxon>
        <taxon>Papilionoidea</taxon>
        <taxon>Papilionidae</taxon>
        <taxon>Papilioninae</taxon>
        <taxon>Papilio</taxon>
    </lineage>
</organism>
<evidence type="ECO:0000313" key="2">
    <source>
        <dbReference type="EMBL" id="KPJ07785.1"/>
    </source>
</evidence>
<gene>
    <name evidence="2" type="ORF">RR48_03498</name>
</gene>
<dbReference type="PANTHER" id="PTHR43975:SF2">
    <property type="entry name" value="EG:BACR7A4.14 PROTEIN-RELATED"/>
    <property type="match status" value="1"/>
</dbReference>
<dbReference type="PROSITE" id="PS00061">
    <property type="entry name" value="ADH_SHORT"/>
    <property type="match status" value="1"/>
</dbReference>
<dbReference type="InParanoid" id="A0A0N0PB24"/>
<evidence type="ECO:0000256" key="1">
    <source>
        <dbReference type="ARBA" id="ARBA00023002"/>
    </source>
</evidence>
<dbReference type="Gene3D" id="3.40.50.720">
    <property type="entry name" value="NAD(P)-binding Rossmann-like Domain"/>
    <property type="match status" value="1"/>
</dbReference>
<dbReference type="SUPFAM" id="SSF51735">
    <property type="entry name" value="NAD(P)-binding Rossmann-fold domains"/>
    <property type="match status" value="1"/>
</dbReference>
<dbReference type="Pfam" id="PF13561">
    <property type="entry name" value="adh_short_C2"/>
    <property type="match status" value="1"/>
</dbReference>
<dbReference type="PRINTS" id="PR00081">
    <property type="entry name" value="GDHRDH"/>
</dbReference>
<dbReference type="PANTHER" id="PTHR43975">
    <property type="entry name" value="ZGC:101858"/>
    <property type="match status" value="1"/>
</dbReference>
<dbReference type="PRINTS" id="PR00080">
    <property type="entry name" value="SDRFAMILY"/>
</dbReference>
<name>A0A0N0PB24_PAPMA</name>
<evidence type="ECO:0000313" key="3">
    <source>
        <dbReference type="Proteomes" id="UP000053240"/>
    </source>
</evidence>